<dbReference type="GO" id="GO:0005789">
    <property type="term" value="C:endoplasmic reticulum membrane"/>
    <property type="evidence" value="ECO:0007669"/>
    <property type="project" value="TreeGrafter"/>
</dbReference>
<dbReference type="Pfam" id="PF08229">
    <property type="entry name" value="SHR3_chaperone"/>
    <property type="match status" value="1"/>
</dbReference>
<dbReference type="PANTHER" id="PTHR28228">
    <property type="entry name" value="SECRETORY COMPONENT PROTEIN SHR3"/>
    <property type="match status" value="1"/>
</dbReference>
<dbReference type="SMART" id="SM00786">
    <property type="entry name" value="SHR3_chaperone"/>
    <property type="match status" value="1"/>
</dbReference>
<dbReference type="InterPro" id="IPR013248">
    <property type="entry name" value="Psh3/Shr3"/>
</dbReference>
<evidence type="ECO:0000256" key="1">
    <source>
        <dbReference type="SAM" id="Phobius"/>
    </source>
</evidence>
<feature type="transmembrane region" description="Helical" evidence="1">
    <location>
        <begin position="58"/>
        <end position="78"/>
    </location>
</feature>
<dbReference type="EMBL" id="KZ857385">
    <property type="protein sequence ID" value="RDX54348.1"/>
    <property type="molecule type" value="Genomic_DNA"/>
</dbReference>
<dbReference type="PANTHER" id="PTHR28228:SF1">
    <property type="entry name" value="SECRETORY COMPONENT PROTEIN SHR3"/>
    <property type="match status" value="1"/>
</dbReference>
<proteinExistence type="predicted"/>
<keyword evidence="3" id="KW-1185">Reference proteome</keyword>
<feature type="transmembrane region" description="Helical" evidence="1">
    <location>
        <begin position="7"/>
        <end position="27"/>
    </location>
</feature>
<dbReference type="STRING" id="139420.A0A371DPB8"/>
<dbReference type="Proteomes" id="UP000256964">
    <property type="component" value="Unassembled WGS sequence"/>
</dbReference>
<dbReference type="GO" id="GO:0051082">
    <property type="term" value="F:unfolded protein binding"/>
    <property type="evidence" value="ECO:0007669"/>
    <property type="project" value="TreeGrafter"/>
</dbReference>
<dbReference type="OrthoDB" id="5229808at2759"/>
<evidence type="ECO:0008006" key="4">
    <source>
        <dbReference type="Google" id="ProtNLM"/>
    </source>
</evidence>
<keyword evidence="1" id="KW-0812">Transmembrane</keyword>
<keyword evidence="1" id="KW-1133">Transmembrane helix</keyword>
<dbReference type="AlphaFoldDB" id="A0A371DPB8"/>
<evidence type="ECO:0000313" key="3">
    <source>
        <dbReference type="Proteomes" id="UP000256964"/>
    </source>
</evidence>
<organism evidence="2 3">
    <name type="scientific">Lentinus brumalis</name>
    <dbReference type="NCBI Taxonomy" id="2498619"/>
    <lineage>
        <taxon>Eukaryota</taxon>
        <taxon>Fungi</taxon>
        <taxon>Dikarya</taxon>
        <taxon>Basidiomycota</taxon>
        <taxon>Agaricomycotina</taxon>
        <taxon>Agaricomycetes</taxon>
        <taxon>Polyporales</taxon>
        <taxon>Polyporaceae</taxon>
        <taxon>Lentinus</taxon>
    </lineage>
</organism>
<dbReference type="GO" id="GO:0006888">
    <property type="term" value="P:endoplasmic reticulum to Golgi vesicle-mediated transport"/>
    <property type="evidence" value="ECO:0007669"/>
    <property type="project" value="TreeGrafter"/>
</dbReference>
<gene>
    <name evidence="2" type="ORF">OH76DRAFT_1341953</name>
</gene>
<feature type="transmembrane region" description="Helical" evidence="1">
    <location>
        <begin position="133"/>
        <end position="154"/>
    </location>
</feature>
<evidence type="ECO:0000313" key="2">
    <source>
        <dbReference type="EMBL" id="RDX54348.1"/>
    </source>
</evidence>
<sequence length="196" mass="21180">MGYRQAAVLVSVSFFLGVLLICLNVDYRILFTPLTDSVIRDGYEFYTTFYNSPPAIKASFTLSALLHAVVLLGLVGLLGKLHHWDDSAMFFDGSSLAAYIFSLAVYLTVGIPACRTVADPIPDVDSEQDRIEALRVLSAGNTIIILLLGGVLALQAGEQWSRRLEAKIVAEATAAEKSKVAPEKKAAATAESKKDK</sequence>
<name>A0A371DPB8_9APHY</name>
<reference evidence="2 3" key="1">
    <citation type="journal article" date="2018" name="Biotechnol. Biofuels">
        <title>Integrative visual omics of the white-rot fungus Polyporus brumalis exposes the biotechnological potential of its oxidative enzymes for delignifying raw plant biomass.</title>
        <authorList>
            <person name="Miyauchi S."/>
            <person name="Rancon A."/>
            <person name="Drula E."/>
            <person name="Hage H."/>
            <person name="Chaduli D."/>
            <person name="Favel A."/>
            <person name="Grisel S."/>
            <person name="Henrissat B."/>
            <person name="Herpoel-Gimbert I."/>
            <person name="Ruiz-Duenas F.J."/>
            <person name="Chevret D."/>
            <person name="Hainaut M."/>
            <person name="Lin J."/>
            <person name="Wang M."/>
            <person name="Pangilinan J."/>
            <person name="Lipzen A."/>
            <person name="Lesage-Meessen L."/>
            <person name="Navarro D."/>
            <person name="Riley R."/>
            <person name="Grigoriev I.V."/>
            <person name="Zhou S."/>
            <person name="Raouche S."/>
            <person name="Rosso M.N."/>
        </authorList>
    </citation>
    <scope>NUCLEOTIDE SEQUENCE [LARGE SCALE GENOMIC DNA]</scope>
    <source>
        <strain evidence="2 3">BRFM 1820</strain>
    </source>
</reference>
<feature type="transmembrane region" description="Helical" evidence="1">
    <location>
        <begin position="90"/>
        <end position="113"/>
    </location>
</feature>
<protein>
    <recommendedName>
        <fullName evidence="4">Shr3 amino acid permease chaperone</fullName>
    </recommendedName>
</protein>
<keyword evidence="1" id="KW-0472">Membrane</keyword>
<accession>A0A371DPB8</accession>